<evidence type="ECO:0000313" key="1">
    <source>
        <dbReference type="EMBL" id="CEG48678.1"/>
    </source>
</evidence>
<proteinExistence type="predicted"/>
<dbReference type="RefSeq" id="XP_024585047.1">
    <property type="nucleotide sequence ID" value="XM_024719783.1"/>
</dbReference>
<name>A0A0P1B1Q1_PLAHL</name>
<reference evidence="2" key="1">
    <citation type="submission" date="2014-09" db="EMBL/GenBank/DDBJ databases">
        <authorList>
            <person name="Sharma Rahul"/>
            <person name="Thines Marco"/>
        </authorList>
    </citation>
    <scope>NUCLEOTIDE SEQUENCE [LARGE SCALE GENOMIC DNA]</scope>
</reference>
<accession>A0A0P1B1Q1</accession>
<protein>
    <submittedName>
        <fullName evidence="1">Uncharacterized protein</fullName>
    </submittedName>
</protein>
<evidence type="ECO:0000313" key="2">
    <source>
        <dbReference type="Proteomes" id="UP000054928"/>
    </source>
</evidence>
<sequence>MADPHLLINQRQKSSTLMIVSFLGSGVPNPSKRNRSGWFGYTALLHRSASIPTDS</sequence>
<dbReference type="Proteomes" id="UP000054928">
    <property type="component" value="Unassembled WGS sequence"/>
</dbReference>
<dbReference type="AlphaFoldDB" id="A0A0P1B1Q1"/>
<dbReference type="EMBL" id="CCYD01002939">
    <property type="protein sequence ID" value="CEG48678.1"/>
    <property type="molecule type" value="Genomic_DNA"/>
</dbReference>
<organism evidence="1 2">
    <name type="scientific">Plasmopara halstedii</name>
    <name type="common">Downy mildew of sunflower</name>
    <dbReference type="NCBI Taxonomy" id="4781"/>
    <lineage>
        <taxon>Eukaryota</taxon>
        <taxon>Sar</taxon>
        <taxon>Stramenopiles</taxon>
        <taxon>Oomycota</taxon>
        <taxon>Peronosporomycetes</taxon>
        <taxon>Peronosporales</taxon>
        <taxon>Peronosporaceae</taxon>
        <taxon>Plasmopara</taxon>
    </lineage>
</organism>
<dbReference type="GeneID" id="36401544"/>
<keyword evidence="2" id="KW-1185">Reference proteome</keyword>